<protein>
    <submittedName>
        <fullName evidence="1">Uncharacterized protein</fullName>
    </submittedName>
</protein>
<organism evidence="1">
    <name type="scientific">Anguilla anguilla</name>
    <name type="common">European freshwater eel</name>
    <name type="synonym">Muraena anguilla</name>
    <dbReference type="NCBI Taxonomy" id="7936"/>
    <lineage>
        <taxon>Eukaryota</taxon>
        <taxon>Metazoa</taxon>
        <taxon>Chordata</taxon>
        <taxon>Craniata</taxon>
        <taxon>Vertebrata</taxon>
        <taxon>Euteleostomi</taxon>
        <taxon>Actinopterygii</taxon>
        <taxon>Neopterygii</taxon>
        <taxon>Teleostei</taxon>
        <taxon>Anguilliformes</taxon>
        <taxon>Anguillidae</taxon>
        <taxon>Anguilla</taxon>
    </lineage>
</organism>
<name>A0A0E9SC60_ANGAN</name>
<evidence type="ECO:0000313" key="1">
    <source>
        <dbReference type="EMBL" id="JAH38118.1"/>
    </source>
</evidence>
<reference evidence="1" key="2">
    <citation type="journal article" date="2015" name="Fish Shellfish Immunol.">
        <title>Early steps in the European eel (Anguilla anguilla)-Vibrio vulnificus interaction in the gills: Role of the RtxA13 toxin.</title>
        <authorList>
            <person name="Callol A."/>
            <person name="Pajuelo D."/>
            <person name="Ebbesson L."/>
            <person name="Teles M."/>
            <person name="MacKenzie S."/>
            <person name="Amaro C."/>
        </authorList>
    </citation>
    <scope>NUCLEOTIDE SEQUENCE</scope>
</reference>
<reference evidence="1" key="1">
    <citation type="submission" date="2014-11" db="EMBL/GenBank/DDBJ databases">
        <authorList>
            <person name="Amaro Gonzalez C."/>
        </authorList>
    </citation>
    <scope>NUCLEOTIDE SEQUENCE</scope>
</reference>
<dbReference type="EMBL" id="GBXM01070459">
    <property type="protein sequence ID" value="JAH38118.1"/>
    <property type="molecule type" value="Transcribed_RNA"/>
</dbReference>
<proteinExistence type="predicted"/>
<sequence length="15" mass="1483">MACVTAAGGEEEAED</sequence>
<accession>A0A0E9SC60</accession>